<dbReference type="Proteomes" id="UP000231962">
    <property type="component" value="Unassembled WGS sequence"/>
</dbReference>
<organism evidence="8 10">
    <name type="scientific">Leptospira perolatii</name>
    <dbReference type="NCBI Taxonomy" id="2023191"/>
    <lineage>
        <taxon>Bacteria</taxon>
        <taxon>Pseudomonadati</taxon>
        <taxon>Spirochaetota</taxon>
        <taxon>Spirochaetia</taxon>
        <taxon>Leptospirales</taxon>
        <taxon>Leptospiraceae</taxon>
        <taxon>Leptospira</taxon>
    </lineage>
</organism>
<proteinExistence type="predicted"/>
<dbReference type="AlphaFoldDB" id="A0A2M9ZSJ7"/>
<feature type="transmembrane region" description="Helical" evidence="6">
    <location>
        <begin position="6"/>
        <end position="25"/>
    </location>
</feature>
<dbReference type="PANTHER" id="PTHR42682:SF5">
    <property type="entry name" value="HYDROGENASE-4 COMPONENT F"/>
    <property type="match status" value="1"/>
</dbReference>
<dbReference type="Proteomes" id="UP000231990">
    <property type="component" value="Unassembled WGS sequence"/>
</dbReference>
<keyword evidence="5 6" id="KW-0472">Membrane</keyword>
<feature type="transmembrane region" description="Helical" evidence="6">
    <location>
        <begin position="296"/>
        <end position="318"/>
    </location>
</feature>
<evidence type="ECO:0000313" key="8">
    <source>
        <dbReference type="EMBL" id="PJZ75046.1"/>
    </source>
</evidence>
<reference evidence="9 10" key="1">
    <citation type="submission" date="2017-07" db="EMBL/GenBank/DDBJ databases">
        <title>Leptospira spp. isolated from tropical soils.</title>
        <authorList>
            <person name="Thibeaux R."/>
            <person name="Iraola G."/>
            <person name="Ferres I."/>
            <person name="Bierque E."/>
            <person name="Girault D."/>
            <person name="Soupe-Gilbert M.-E."/>
            <person name="Picardeau M."/>
            <person name="Goarant C."/>
        </authorList>
    </citation>
    <scope>NUCLEOTIDE SEQUENCE [LARGE SCALE GENOMIC DNA]</scope>
    <source>
        <strain evidence="8 10">FH1-B-B1</strain>
        <strain evidence="7 9">FH1-B-C1</strain>
    </source>
</reference>
<comment type="subcellular location">
    <subcellularLocation>
        <location evidence="1">Cell membrane</location>
        <topology evidence="1">Multi-pass membrane protein</topology>
    </subcellularLocation>
</comment>
<dbReference type="EMBL" id="NPDY01000001">
    <property type="protein sequence ID" value="PJZ71513.1"/>
    <property type="molecule type" value="Genomic_DNA"/>
</dbReference>
<feature type="transmembrane region" description="Helical" evidence="6">
    <location>
        <begin position="56"/>
        <end position="76"/>
    </location>
</feature>
<feature type="transmembrane region" description="Helical" evidence="6">
    <location>
        <begin position="131"/>
        <end position="156"/>
    </location>
</feature>
<feature type="transmembrane region" description="Helical" evidence="6">
    <location>
        <begin position="32"/>
        <end position="50"/>
    </location>
</feature>
<keyword evidence="2" id="KW-1003">Cell membrane</keyword>
<dbReference type="RefSeq" id="WP_100712498.1">
    <property type="nucleotide sequence ID" value="NZ_NPDY01000001.1"/>
</dbReference>
<evidence type="ECO:0000256" key="2">
    <source>
        <dbReference type="ARBA" id="ARBA00022475"/>
    </source>
</evidence>
<dbReference type="EMBL" id="NPDZ01000001">
    <property type="protein sequence ID" value="PJZ75046.1"/>
    <property type="molecule type" value="Genomic_DNA"/>
</dbReference>
<feature type="transmembrane region" description="Helical" evidence="6">
    <location>
        <begin position="376"/>
        <end position="397"/>
    </location>
</feature>
<feature type="transmembrane region" description="Helical" evidence="6">
    <location>
        <begin position="230"/>
        <end position="247"/>
    </location>
</feature>
<evidence type="ECO:0000313" key="7">
    <source>
        <dbReference type="EMBL" id="PJZ71513.1"/>
    </source>
</evidence>
<name>A0A2M9ZSJ7_9LEPT</name>
<evidence type="ECO:0008006" key="11">
    <source>
        <dbReference type="Google" id="ProtNLM"/>
    </source>
</evidence>
<keyword evidence="9" id="KW-1185">Reference proteome</keyword>
<evidence type="ECO:0000313" key="9">
    <source>
        <dbReference type="Proteomes" id="UP000231962"/>
    </source>
</evidence>
<feature type="transmembrane region" description="Helical" evidence="6">
    <location>
        <begin position="204"/>
        <end position="223"/>
    </location>
</feature>
<comment type="caution">
    <text evidence="8">The sequence shown here is derived from an EMBL/GenBank/DDBJ whole genome shotgun (WGS) entry which is preliminary data.</text>
</comment>
<gene>
    <name evidence="7" type="ORF">CH360_03225</name>
    <name evidence="8" type="ORF">CH373_03230</name>
</gene>
<feature type="transmembrane region" description="Helical" evidence="6">
    <location>
        <begin position="88"/>
        <end position="111"/>
    </location>
</feature>
<dbReference type="PANTHER" id="PTHR42682">
    <property type="entry name" value="HYDROGENASE-4 COMPONENT F"/>
    <property type="match status" value="1"/>
</dbReference>
<dbReference type="OrthoDB" id="344154at2"/>
<evidence type="ECO:0000313" key="10">
    <source>
        <dbReference type="Proteomes" id="UP000231990"/>
    </source>
</evidence>
<evidence type="ECO:0000256" key="1">
    <source>
        <dbReference type="ARBA" id="ARBA00004651"/>
    </source>
</evidence>
<feature type="transmembrane region" description="Helical" evidence="6">
    <location>
        <begin position="168"/>
        <end position="184"/>
    </location>
</feature>
<evidence type="ECO:0000256" key="6">
    <source>
        <dbReference type="SAM" id="Phobius"/>
    </source>
</evidence>
<feature type="transmembrane region" description="Helical" evidence="6">
    <location>
        <begin position="253"/>
        <end position="275"/>
    </location>
</feature>
<keyword evidence="4 6" id="KW-1133">Transmembrane helix</keyword>
<evidence type="ECO:0000256" key="3">
    <source>
        <dbReference type="ARBA" id="ARBA00022692"/>
    </source>
</evidence>
<protein>
    <recommendedName>
        <fullName evidence="11">Formate hydrogenase</fullName>
    </recommendedName>
</protein>
<feature type="transmembrane region" description="Helical" evidence="6">
    <location>
        <begin position="333"/>
        <end position="355"/>
    </location>
</feature>
<evidence type="ECO:0000256" key="5">
    <source>
        <dbReference type="ARBA" id="ARBA00023136"/>
    </source>
</evidence>
<dbReference type="GO" id="GO:0005886">
    <property type="term" value="C:plasma membrane"/>
    <property type="evidence" value="ECO:0007669"/>
    <property type="project" value="UniProtKB-SubCell"/>
</dbReference>
<dbReference type="InterPro" id="IPR052175">
    <property type="entry name" value="ComplexI-like_HydComp"/>
</dbReference>
<keyword evidence="3 6" id="KW-0812">Transmembrane</keyword>
<accession>A0A2M9ZSJ7</accession>
<evidence type="ECO:0000256" key="4">
    <source>
        <dbReference type="ARBA" id="ARBA00022989"/>
    </source>
</evidence>
<sequence>MTYEILIYVALAVGGLLSLSFLIAHTKNQENSIVWTLVMLMFCAVLLFSLRVTDLTFQWVLIETSTLFGALLVASNGSSKSVEAAWKFLLLNSYGLGIAFIGLILISFGNQNAISMDSTVLLATIGAHDNFIVQIGLWLAIFGYSAKLGLFPNLFWVGDTYAESSSQISGLIAAFIPVAVSFALRPLLEMDAMLSPKFIKPSNVFLISGIITILYSIWTVYQLQDVRRMTAKVALFHSGAIAVFLWFRPSNEIFFFLQAVNLALKGFLFSSLGILRMDGGHRFLDQILGGRGIHRFTTFLMLAAVCAAFTLPISPVFFTDLLLVKLGLDNGYFWPLVVPGLGLIFFAVIFGRLLPLLNLPHRKVYKDIRNNVNIRFVITTVLLFILIALGFLGFWGLTQGGWIHG</sequence>